<keyword evidence="2" id="KW-1185">Reference proteome</keyword>
<evidence type="ECO:0000313" key="1">
    <source>
        <dbReference type="EMBL" id="KAF1945690.1"/>
    </source>
</evidence>
<accession>A0A6A5T0C3</accession>
<reference evidence="1" key="1">
    <citation type="journal article" date="2020" name="Stud. Mycol.">
        <title>101 Dothideomycetes genomes: a test case for predicting lifestyles and emergence of pathogens.</title>
        <authorList>
            <person name="Haridas S."/>
            <person name="Albert R."/>
            <person name="Binder M."/>
            <person name="Bloem J."/>
            <person name="Labutti K."/>
            <person name="Salamov A."/>
            <person name="Andreopoulos B."/>
            <person name="Baker S."/>
            <person name="Barry K."/>
            <person name="Bills G."/>
            <person name="Bluhm B."/>
            <person name="Cannon C."/>
            <person name="Castanera R."/>
            <person name="Culley D."/>
            <person name="Daum C."/>
            <person name="Ezra D."/>
            <person name="Gonzalez J."/>
            <person name="Henrissat B."/>
            <person name="Kuo A."/>
            <person name="Liang C."/>
            <person name="Lipzen A."/>
            <person name="Lutzoni F."/>
            <person name="Magnuson J."/>
            <person name="Mondo S."/>
            <person name="Nolan M."/>
            <person name="Ohm R."/>
            <person name="Pangilinan J."/>
            <person name="Park H.-J."/>
            <person name="Ramirez L."/>
            <person name="Alfaro M."/>
            <person name="Sun H."/>
            <person name="Tritt A."/>
            <person name="Yoshinaga Y."/>
            <person name="Zwiers L.-H."/>
            <person name="Turgeon B."/>
            <person name="Goodwin S."/>
            <person name="Spatafora J."/>
            <person name="Crous P."/>
            <person name="Grigoriev I."/>
        </authorList>
    </citation>
    <scope>NUCLEOTIDE SEQUENCE</scope>
    <source>
        <strain evidence="1">CBS 161.51</strain>
    </source>
</reference>
<name>A0A6A5T0C3_9PLEO</name>
<evidence type="ECO:0000313" key="2">
    <source>
        <dbReference type="Proteomes" id="UP000800038"/>
    </source>
</evidence>
<dbReference type="AlphaFoldDB" id="A0A6A5T0C3"/>
<proteinExistence type="predicted"/>
<sequence length="140" mass="16381">MIARVVQGILHTLFGHLERGRIWSIVDRLQFYNHTKEDIKANIYVGLQWSEQNNLGLGCNKFQNSNHIDENVCVGRFLAAMNHCDPKTLRHKYGQHAMTLNWPDDCLDFWLIGHKKEWTCEDPSTRVMAPECWGVKKQWS</sequence>
<dbReference type="OrthoDB" id="3886018at2759"/>
<dbReference type="Proteomes" id="UP000800038">
    <property type="component" value="Unassembled WGS sequence"/>
</dbReference>
<protein>
    <submittedName>
        <fullName evidence="1">Uncharacterized protein</fullName>
    </submittedName>
</protein>
<dbReference type="EMBL" id="ML976008">
    <property type="protein sequence ID" value="KAF1945690.1"/>
    <property type="molecule type" value="Genomic_DNA"/>
</dbReference>
<gene>
    <name evidence="1" type="ORF">EJ02DRAFT_36351</name>
</gene>
<organism evidence="1 2">
    <name type="scientific">Clathrospora elynae</name>
    <dbReference type="NCBI Taxonomy" id="706981"/>
    <lineage>
        <taxon>Eukaryota</taxon>
        <taxon>Fungi</taxon>
        <taxon>Dikarya</taxon>
        <taxon>Ascomycota</taxon>
        <taxon>Pezizomycotina</taxon>
        <taxon>Dothideomycetes</taxon>
        <taxon>Pleosporomycetidae</taxon>
        <taxon>Pleosporales</taxon>
        <taxon>Diademaceae</taxon>
        <taxon>Clathrospora</taxon>
    </lineage>
</organism>